<proteinExistence type="predicted"/>
<keyword evidence="2" id="KW-1185">Reference proteome</keyword>
<comment type="caution">
    <text evidence="1">The sequence shown here is derived from an EMBL/GenBank/DDBJ whole genome shotgun (WGS) entry which is preliminary data.</text>
</comment>
<accession>A0ACB0L7A7</accession>
<evidence type="ECO:0000313" key="1">
    <source>
        <dbReference type="EMBL" id="CAJ2665278.1"/>
    </source>
</evidence>
<dbReference type="Proteomes" id="UP001177021">
    <property type="component" value="Unassembled WGS sequence"/>
</dbReference>
<reference evidence="1" key="1">
    <citation type="submission" date="2023-10" db="EMBL/GenBank/DDBJ databases">
        <authorList>
            <person name="Rodriguez Cubillos JULIANA M."/>
            <person name="De Vega J."/>
        </authorList>
    </citation>
    <scope>NUCLEOTIDE SEQUENCE</scope>
</reference>
<protein>
    <submittedName>
        <fullName evidence="1">Uncharacterized protein</fullName>
    </submittedName>
</protein>
<name>A0ACB0L7A7_TRIPR</name>
<gene>
    <name evidence="1" type="ORF">MILVUS5_LOCUS30285</name>
</gene>
<sequence length="1427" mass="159686">MASGNGGLPNNLPILDGKNWERWNKQMKSLFGFQDTLDVVINGVAALPANANAEARNNHKDLKKKDCKAMYAIQAALNSANFDKISHAETSKEAWDILVKYYDGGEKVKAVKLQSLRRQYELLQMDNNESIGSYASKVQALIHTMKSCGEEISEKMIVEKVMRTLTPNFDHVIVAIQEAGKVADMKLEDLVGSLEAHELMINERKGVQESVEALKAQTFKKNDGYKGKNKSKNASQNQQKFDEKSESFKKGGGTSNSNPKKKDKSHIQCYNCQKWGHYASECRSKKAKDSDDEANLVEENSVEGKGAVTFMAAMSEDKIASGAWYLDTGCSNHMTGHKNWLIKFDDTKKSKVKLADGRSIQAEGTGNMVIKRKNGSSAIVENILFVPGMDCNLLSVGQLIEKGFSVSIKNEYFELYDPANMLVLRSPLAKNRTFKTVINNATVECMKAVSEDKQNWLWHLRFGHLNFKYLNQLASKEMVAGLPKIQMQDKICEGCLAGKQTRNIFKKSLPLRSANVLEVVHSDVCGPFDVKSLGGNRYFITFVDEFSRKLWVYLIQSKDEAFDVFKRFKALVENQCSKRIKILRTDGGGEYTSRRFESFCEENGIEHEVTAPYTPQHNGLAERRNRTILDMARCMVKHRNLPKSFWGEAVSTAVYVLNRCPTKKLKDKVPEEVWSGKKPSVSHFRVFGALCYKHVPEAKRKKLDDRSESMILVGYHVTGAYKLYNPTTKKMIYSRDVIVDEAKSWDWISSSSTSKPLMSLTEDSDSDQNAETDAAASEAADAEASEAADAEASETADAEASEVGTRARSSRARKTPARLQDCDVVNDNEVNEDGDLVHFALLAGAEPVNHIEALNNMKWKQAMEEELCAIEKNHTWEIVKLPSDKKAIAVKWVFKLKLNPDGSIAKHKARLVARGFRQREGLDYSEVYSPVARIETQAPRAWNKRIDGFLVKQGFSKCKSEYGVYVQKSTSSIILICLYVDDLLVTGSDIAKIEKFKTVMMTEFEMTDLGEISYFLAEKNESEDAVDPTMFKQIVGSLRYLCNSRPDICFAVGLISRFMEDPRQSHMKAAMRILRYIADTLDFGILFPKSAVNAKSEIICYSDADWCGDKVDRRSTTGYFFKYLNASVAWCSRKQPVVALSSCEAEYIAGSYAACQALWINSVLKELKIDVKKPITLQIDNQSAINLAKNPVLHGRSKHIEARFHFLREQVNQGSLEVIHCATGSQVADIMTKSLKSVQISSLLFSLIMVPPPPTAPFWRRPVAWLAFTFVHLSVMGFYVKVHITPEDHVLLEGVAYYVATTFFVMSHLLFGFGLASDLPSPSEMVGVECIFLMICNGMIGIGAAFIFGDPIYINAAEFIWLLVLGYSVGHIKNDIAAQFKSDLVGGADYFSHSLPITTPDDTGEASSSQQQNNKKKKKKKKGKNKG</sequence>
<dbReference type="EMBL" id="CASHSV030000513">
    <property type="protein sequence ID" value="CAJ2665278.1"/>
    <property type="molecule type" value="Genomic_DNA"/>
</dbReference>
<organism evidence="1 2">
    <name type="scientific">Trifolium pratense</name>
    <name type="common">Red clover</name>
    <dbReference type="NCBI Taxonomy" id="57577"/>
    <lineage>
        <taxon>Eukaryota</taxon>
        <taxon>Viridiplantae</taxon>
        <taxon>Streptophyta</taxon>
        <taxon>Embryophyta</taxon>
        <taxon>Tracheophyta</taxon>
        <taxon>Spermatophyta</taxon>
        <taxon>Magnoliopsida</taxon>
        <taxon>eudicotyledons</taxon>
        <taxon>Gunneridae</taxon>
        <taxon>Pentapetalae</taxon>
        <taxon>rosids</taxon>
        <taxon>fabids</taxon>
        <taxon>Fabales</taxon>
        <taxon>Fabaceae</taxon>
        <taxon>Papilionoideae</taxon>
        <taxon>50 kb inversion clade</taxon>
        <taxon>NPAAA clade</taxon>
        <taxon>Hologalegina</taxon>
        <taxon>IRL clade</taxon>
        <taxon>Trifolieae</taxon>
        <taxon>Trifolium</taxon>
    </lineage>
</organism>
<evidence type="ECO:0000313" key="2">
    <source>
        <dbReference type="Proteomes" id="UP001177021"/>
    </source>
</evidence>